<dbReference type="Pfam" id="PF02566">
    <property type="entry name" value="OsmC"/>
    <property type="match status" value="1"/>
</dbReference>
<evidence type="ECO:0000313" key="3">
    <source>
        <dbReference type="Proteomes" id="UP000321306"/>
    </source>
</evidence>
<dbReference type="InterPro" id="IPR003718">
    <property type="entry name" value="OsmC/Ohr_fam"/>
</dbReference>
<dbReference type="InterPro" id="IPR036102">
    <property type="entry name" value="OsmC/Ohrsf"/>
</dbReference>
<dbReference type="GO" id="GO:0006979">
    <property type="term" value="P:response to oxidative stress"/>
    <property type="evidence" value="ECO:0007669"/>
    <property type="project" value="InterPro"/>
</dbReference>
<proteinExistence type="inferred from homology"/>
<dbReference type="InterPro" id="IPR015946">
    <property type="entry name" value="KH_dom-like_a/b"/>
</dbReference>
<dbReference type="Proteomes" id="UP000321306">
    <property type="component" value="Unassembled WGS sequence"/>
</dbReference>
<keyword evidence="3" id="KW-1185">Reference proteome</keyword>
<gene>
    <name evidence="2" type="primary">ohr</name>
    <name evidence="2" type="ORF">DC3_33750</name>
</gene>
<dbReference type="Gene3D" id="3.30.300.20">
    <property type="match status" value="1"/>
</dbReference>
<dbReference type="Gene3D" id="2.20.25.10">
    <property type="match status" value="1"/>
</dbReference>
<dbReference type="EMBL" id="BJXB01000015">
    <property type="protein sequence ID" value="GEM47740.1"/>
    <property type="molecule type" value="Genomic_DNA"/>
</dbReference>
<dbReference type="InterPro" id="IPR019953">
    <property type="entry name" value="OHR"/>
</dbReference>
<dbReference type="PANTHER" id="PTHR33797">
    <property type="entry name" value="ORGANIC HYDROPEROXIDE RESISTANCE PROTEIN-LIKE"/>
    <property type="match status" value="1"/>
</dbReference>
<evidence type="ECO:0000256" key="1">
    <source>
        <dbReference type="ARBA" id="ARBA00007378"/>
    </source>
</evidence>
<dbReference type="AlphaFoldDB" id="A0A511N4E1"/>
<dbReference type="NCBIfam" id="TIGR03561">
    <property type="entry name" value="organ_hyd_perox"/>
    <property type="match status" value="1"/>
</dbReference>
<dbReference type="PANTHER" id="PTHR33797:SF2">
    <property type="entry name" value="ORGANIC HYDROPEROXIDE RESISTANCE PROTEIN-LIKE"/>
    <property type="match status" value="1"/>
</dbReference>
<protein>
    <submittedName>
        <fullName evidence="2">Organic hydroperoxide resistance protein</fullName>
    </submittedName>
</protein>
<evidence type="ECO:0000313" key="2">
    <source>
        <dbReference type="EMBL" id="GEM47740.1"/>
    </source>
</evidence>
<comment type="similarity">
    <text evidence="1">Belongs to the OsmC/Ohr family.</text>
</comment>
<comment type="caution">
    <text evidence="2">The sequence shown here is derived from an EMBL/GenBank/DDBJ whole genome shotgun (WGS) entry which is preliminary data.</text>
</comment>
<name>A0A511N4E1_DEIC1</name>
<reference evidence="2 3" key="1">
    <citation type="submission" date="2019-07" db="EMBL/GenBank/DDBJ databases">
        <title>Whole genome shotgun sequence of Deinococcus cellulosilyticus NBRC 106333.</title>
        <authorList>
            <person name="Hosoyama A."/>
            <person name="Uohara A."/>
            <person name="Ohji S."/>
            <person name="Ichikawa N."/>
        </authorList>
    </citation>
    <scope>NUCLEOTIDE SEQUENCE [LARGE SCALE GENOMIC DNA]</scope>
    <source>
        <strain evidence="2 3">NBRC 106333</strain>
    </source>
</reference>
<accession>A0A511N4E1</accession>
<sequence length="160" mass="16942">MVAVPKIELSKNMPMKLLYTAQATVEGGREGVVRTRDGNLKLQLGTPSALGGKGGEVTNPEELFAAGYAACFQSALQRIAFQSKVPLPRSSTLTALVGLGKQDSGAFSLAVELQIHLPGLNETVAHELVEKAHQICPYSNATRGNIEVKLTVQTAETANV</sequence>
<organism evidence="2 3">
    <name type="scientific">Deinococcus cellulosilyticus (strain DSM 18568 / NBRC 106333 / KACC 11606 / 5516J-15)</name>
    <dbReference type="NCBI Taxonomy" id="1223518"/>
    <lineage>
        <taxon>Bacteria</taxon>
        <taxon>Thermotogati</taxon>
        <taxon>Deinococcota</taxon>
        <taxon>Deinococci</taxon>
        <taxon>Deinococcales</taxon>
        <taxon>Deinococcaceae</taxon>
        <taxon>Deinococcus</taxon>
    </lineage>
</organism>
<dbReference type="SUPFAM" id="SSF82784">
    <property type="entry name" value="OsmC-like"/>
    <property type="match status" value="1"/>
</dbReference>